<dbReference type="InterPro" id="IPR013783">
    <property type="entry name" value="Ig-like_fold"/>
</dbReference>
<organism evidence="3 4">
    <name type="scientific">Algoriphagus hitonicola</name>
    <dbReference type="NCBI Taxonomy" id="435880"/>
    <lineage>
        <taxon>Bacteria</taxon>
        <taxon>Pseudomonadati</taxon>
        <taxon>Bacteroidota</taxon>
        <taxon>Cytophagia</taxon>
        <taxon>Cytophagales</taxon>
        <taxon>Cyclobacteriaceae</taxon>
        <taxon>Algoriphagus</taxon>
    </lineage>
</organism>
<accession>A0A1I2SAL1</accession>
<dbReference type="Pfam" id="PF13585">
    <property type="entry name" value="CHU_C"/>
    <property type="match status" value="1"/>
</dbReference>
<dbReference type="InterPro" id="IPR026341">
    <property type="entry name" value="T9SS_type_B"/>
</dbReference>
<dbReference type="CDD" id="cd00146">
    <property type="entry name" value="PKD"/>
    <property type="match status" value="1"/>
</dbReference>
<dbReference type="OrthoDB" id="7794186at2"/>
<dbReference type="InterPro" id="IPR035986">
    <property type="entry name" value="PKD_dom_sf"/>
</dbReference>
<dbReference type="Pfam" id="PF18911">
    <property type="entry name" value="PKD_4"/>
    <property type="match status" value="1"/>
</dbReference>
<dbReference type="Pfam" id="PF13573">
    <property type="entry name" value="SprB"/>
    <property type="match status" value="5"/>
</dbReference>
<feature type="domain" description="PKD" evidence="2">
    <location>
        <begin position="603"/>
        <end position="674"/>
    </location>
</feature>
<gene>
    <name evidence="3" type="ORF">SAMN04487988_10499</name>
</gene>
<keyword evidence="4" id="KW-1185">Reference proteome</keyword>
<dbReference type="InterPro" id="IPR025667">
    <property type="entry name" value="SprB_repeat"/>
</dbReference>
<keyword evidence="1" id="KW-0732">Signal</keyword>
<feature type="signal peptide" evidence="1">
    <location>
        <begin position="1"/>
        <end position="27"/>
    </location>
</feature>
<evidence type="ECO:0000313" key="4">
    <source>
        <dbReference type="Proteomes" id="UP000199642"/>
    </source>
</evidence>
<evidence type="ECO:0000313" key="3">
    <source>
        <dbReference type="EMBL" id="SFG47076.1"/>
    </source>
</evidence>
<dbReference type="SUPFAM" id="SSF49299">
    <property type="entry name" value="PKD domain"/>
    <property type="match status" value="1"/>
</dbReference>
<sequence length="762" mass="82202">MKKRDYIRKFQVIALLFLAMWSFDAFSQKSETTGSANHRDGNYDGIRVEVSGKLALCSHSEKGFIILDVSGGKAPYTFKWNTNETTQNRDNLNAGTYTVEIKDSNGLVHIERIIVQPPFPLILDPVETHDASCGSAKDGYAKIGVKVGRGEPYKVVWSHGPKDVWELSDLSAGTYTAVVYDMYNCDVSVSFEIKSPEGGINVSENIGGISCSGENDGSINLAVAGGVAPYTYKWNTGATNKDISNLSAGNYEVTITDSNGCSFFGSYAVTAASPLEINSSTVPPLCNSADGSISLSVSGGTAPFTYDWNTGATSSVLENLAAGTYSVVVTDANGCSINSSYSLWDSSDLEVEAQVKDASCQGNPDGTIALSVSGGATPYTFAWSHGPSDSSLTELEPGDYEVTVQDANGCQQVKSFTVAAKTSLHGTVLSQQNPSCFGAADGQAELEVSGAVGEIKVIWSDGVEGPLKRTDLKAGTYSIQILDENSCTLNQSLSITDPEPIQARISTVFETDCELGIVKGKAVLTITGGKEPYKINWNTGDKDLREIPVYQSGILQVTITDNVGCQAESSIDLDMPAQSANRARVLDFEYRKVEFSNEPEVLVGEELEFISEISEDLRDWTWDFGDGIVSNERNPVHVFDQEGEFQVTLTAFDPLGCPVTEVNAVLVTNEEAMMVVPNAFTPNGDGLNDTFIPKMRSVNTFSLEVFNIWGEKLFITTDIESKGWDGSYQGNLVQPGNYVYRIHYSDLKGEEFTLSGGVTLVR</sequence>
<name>A0A1I2SAL1_9BACT</name>
<dbReference type="Proteomes" id="UP000199642">
    <property type="component" value="Unassembled WGS sequence"/>
</dbReference>
<evidence type="ECO:0000256" key="1">
    <source>
        <dbReference type="SAM" id="SignalP"/>
    </source>
</evidence>
<evidence type="ECO:0000259" key="2">
    <source>
        <dbReference type="PROSITE" id="PS50093"/>
    </source>
</evidence>
<dbReference type="InterPro" id="IPR022409">
    <property type="entry name" value="PKD/Chitinase_dom"/>
</dbReference>
<dbReference type="Gene3D" id="2.60.40.740">
    <property type="match status" value="3"/>
</dbReference>
<reference evidence="4" key="1">
    <citation type="submission" date="2016-10" db="EMBL/GenBank/DDBJ databases">
        <authorList>
            <person name="Varghese N."/>
            <person name="Submissions S."/>
        </authorList>
    </citation>
    <scope>NUCLEOTIDE SEQUENCE [LARGE SCALE GENOMIC DNA]</scope>
    <source>
        <strain evidence="4">DSM 19315</strain>
    </source>
</reference>
<dbReference type="AlphaFoldDB" id="A0A1I2SAL1"/>
<protein>
    <submittedName>
        <fullName evidence="3">Gliding motility-associated C-terminal domain-containing protein</fullName>
    </submittedName>
</protein>
<proteinExistence type="predicted"/>
<dbReference type="Gene3D" id="2.60.40.10">
    <property type="entry name" value="Immunoglobulins"/>
    <property type="match status" value="1"/>
</dbReference>
<dbReference type="EMBL" id="FOPC01000004">
    <property type="protein sequence ID" value="SFG47076.1"/>
    <property type="molecule type" value="Genomic_DNA"/>
</dbReference>
<dbReference type="PROSITE" id="PS50093">
    <property type="entry name" value="PKD"/>
    <property type="match status" value="1"/>
</dbReference>
<dbReference type="NCBIfam" id="TIGR04131">
    <property type="entry name" value="Bac_Flav_CTERM"/>
    <property type="match status" value="1"/>
</dbReference>
<dbReference type="STRING" id="435880.SAMN04487988_10499"/>
<dbReference type="SMART" id="SM00089">
    <property type="entry name" value="PKD"/>
    <property type="match status" value="1"/>
</dbReference>
<dbReference type="RefSeq" id="WP_092790131.1">
    <property type="nucleotide sequence ID" value="NZ_FOPC01000004.1"/>
</dbReference>
<dbReference type="InterPro" id="IPR000601">
    <property type="entry name" value="PKD_dom"/>
</dbReference>
<feature type="chain" id="PRO_5011727472" evidence="1">
    <location>
        <begin position="28"/>
        <end position="762"/>
    </location>
</feature>